<dbReference type="Proteomes" id="UP000299102">
    <property type="component" value="Unassembled WGS sequence"/>
</dbReference>
<name>A0A4C1YUH9_EUMVA</name>
<sequence>MSFQCESKLIPLSRRLEVNSAPRYRKQRRANLYDVYAAKPLRRVDASAYRSGRYCLCCGGYPYLIRAGINYLRESPRGVSVAGDSVKRESSNDVSDGRERRAARAKRSAFTIRDLEVIRRGATFVCEEPGILNGACAVGERSLELIVD</sequence>
<reference evidence="1 2" key="1">
    <citation type="journal article" date="2019" name="Commun. Biol.">
        <title>The bagworm genome reveals a unique fibroin gene that provides high tensile strength.</title>
        <authorList>
            <person name="Kono N."/>
            <person name="Nakamura H."/>
            <person name="Ohtoshi R."/>
            <person name="Tomita M."/>
            <person name="Numata K."/>
            <person name="Arakawa K."/>
        </authorList>
    </citation>
    <scope>NUCLEOTIDE SEQUENCE [LARGE SCALE GENOMIC DNA]</scope>
</reference>
<protein>
    <submittedName>
        <fullName evidence="1">Uncharacterized protein</fullName>
    </submittedName>
</protein>
<gene>
    <name evidence="1" type="ORF">EVAR_65041_1</name>
</gene>
<dbReference type="EMBL" id="BGZK01001376">
    <property type="protein sequence ID" value="GBP78613.1"/>
    <property type="molecule type" value="Genomic_DNA"/>
</dbReference>
<keyword evidence="2" id="KW-1185">Reference proteome</keyword>
<comment type="caution">
    <text evidence="1">The sequence shown here is derived from an EMBL/GenBank/DDBJ whole genome shotgun (WGS) entry which is preliminary data.</text>
</comment>
<accession>A0A4C1YUH9</accession>
<evidence type="ECO:0000313" key="1">
    <source>
        <dbReference type="EMBL" id="GBP78613.1"/>
    </source>
</evidence>
<proteinExistence type="predicted"/>
<organism evidence="1 2">
    <name type="scientific">Eumeta variegata</name>
    <name type="common">Bagworm moth</name>
    <name type="synonym">Eumeta japonica</name>
    <dbReference type="NCBI Taxonomy" id="151549"/>
    <lineage>
        <taxon>Eukaryota</taxon>
        <taxon>Metazoa</taxon>
        <taxon>Ecdysozoa</taxon>
        <taxon>Arthropoda</taxon>
        <taxon>Hexapoda</taxon>
        <taxon>Insecta</taxon>
        <taxon>Pterygota</taxon>
        <taxon>Neoptera</taxon>
        <taxon>Endopterygota</taxon>
        <taxon>Lepidoptera</taxon>
        <taxon>Glossata</taxon>
        <taxon>Ditrysia</taxon>
        <taxon>Tineoidea</taxon>
        <taxon>Psychidae</taxon>
        <taxon>Oiketicinae</taxon>
        <taxon>Eumeta</taxon>
    </lineage>
</organism>
<evidence type="ECO:0000313" key="2">
    <source>
        <dbReference type="Proteomes" id="UP000299102"/>
    </source>
</evidence>
<dbReference type="AlphaFoldDB" id="A0A4C1YUH9"/>